<reference evidence="2 3" key="1">
    <citation type="journal article" date="2019" name="Nat. Microbiol.">
        <title>Wide diversity of methane and short-chain alkane metabolisms in uncultured archaea.</title>
        <authorList>
            <person name="Borrel G."/>
            <person name="Adam P.S."/>
            <person name="McKay L.J."/>
            <person name="Chen L.X."/>
            <person name="Sierra-Garcia I.N."/>
            <person name="Sieber C.M."/>
            <person name="Letourneur Q."/>
            <person name="Ghozlane A."/>
            <person name="Andersen G.L."/>
            <person name="Li W.J."/>
            <person name="Hallam S.J."/>
            <person name="Muyzer G."/>
            <person name="de Oliveira V.M."/>
            <person name="Inskeep W.P."/>
            <person name="Banfield J.F."/>
            <person name="Gribaldo S."/>
        </authorList>
    </citation>
    <scope>NUCLEOTIDE SEQUENCE [LARGE SCALE GENOMIC DNA]</scope>
    <source>
        <strain evidence="2">NM1a</strain>
    </source>
</reference>
<dbReference type="InterPro" id="IPR036291">
    <property type="entry name" value="NAD(P)-bd_dom_sf"/>
</dbReference>
<dbReference type="SUPFAM" id="SSF51735">
    <property type="entry name" value="NAD(P)-binding Rossmann-fold domains"/>
    <property type="match status" value="1"/>
</dbReference>
<dbReference type="PANTHER" id="PTHR47618:SF1">
    <property type="entry name" value="BIFUNCTIONAL OLIGORIBONUCLEASE AND PAP PHOSPHATASE NRNA"/>
    <property type="match status" value="1"/>
</dbReference>
<dbReference type="InterPro" id="IPR038763">
    <property type="entry name" value="DHH_sf"/>
</dbReference>
<dbReference type="PROSITE" id="PS51201">
    <property type="entry name" value="RCK_N"/>
    <property type="match status" value="1"/>
</dbReference>
<feature type="domain" description="RCK N-terminal" evidence="1">
    <location>
        <begin position="14"/>
        <end position="129"/>
    </location>
</feature>
<dbReference type="InterPro" id="IPR051319">
    <property type="entry name" value="Oligoribo/pAp-PDE_c-di-AMP_PDE"/>
</dbReference>
<dbReference type="InterPro" id="IPR003148">
    <property type="entry name" value="RCK_N"/>
</dbReference>
<comment type="caution">
    <text evidence="2">The sequence shown here is derived from an EMBL/GenBank/DDBJ whole genome shotgun (WGS) entry which is preliminary data.</text>
</comment>
<dbReference type="PANTHER" id="PTHR47618">
    <property type="entry name" value="BIFUNCTIONAL OLIGORIBONUCLEASE AND PAP PHOSPHATASE NRNA"/>
    <property type="match status" value="1"/>
</dbReference>
<dbReference type="Gene3D" id="3.90.1640.10">
    <property type="entry name" value="inorganic pyrophosphatase (n-terminal core)"/>
    <property type="match status" value="1"/>
</dbReference>
<dbReference type="Proteomes" id="UP000317158">
    <property type="component" value="Unassembled WGS sequence"/>
</dbReference>
<dbReference type="Pfam" id="PF02254">
    <property type="entry name" value="TrkA_N"/>
    <property type="match status" value="1"/>
</dbReference>
<dbReference type="GO" id="GO:0003676">
    <property type="term" value="F:nucleic acid binding"/>
    <property type="evidence" value="ECO:0007669"/>
    <property type="project" value="InterPro"/>
</dbReference>
<gene>
    <name evidence="2" type="ORF">EF806_06830</name>
</gene>
<evidence type="ECO:0000259" key="1">
    <source>
        <dbReference type="PROSITE" id="PS51201"/>
    </source>
</evidence>
<dbReference type="AlphaFoldDB" id="A0A520KQY8"/>
<dbReference type="Pfam" id="PF02272">
    <property type="entry name" value="DHHA1"/>
    <property type="match status" value="1"/>
</dbReference>
<evidence type="ECO:0000313" key="3">
    <source>
        <dbReference type="Proteomes" id="UP000317158"/>
    </source>
</evidence>
<sequence length="480" mass="53137">MLKITDEEDVGKNEIEYLVIGYGSFGNAICKELKNNNAKFFVIDKNESKIETLKDENFDAIAGDILGDEFLKSIRIPDVVIVVTSDISANIAITEKLRKFYPNIIIFARASNDATKEELEKKGANNAIIPQKIVAKFVYDELKRLEKASHAKKLLETIKRTKNRMAIVVHDNPDPDALSSAITLKFIAKSVSVDSDIFYRGNIGHQENRSFVNLLDIDLKKIDESIIDIYDTVAFVDTVPGSNSPTIKSNIIIDHHQEENVLKTDFVLIEQYGSTASIMTHLVQDLDLKLPTEIVTALLYGIRSDTLDFTRNTTPADLTAAAYLYPLANSDLLKQISSSVLSTTTLNIIGEAIRNRVQKGSYLVSNVGFIRDRDSLAQAADFLLKLEGVTTTLIYGIIDGESIYISARTKDVRINIGDVLKDAFKDFGSAGGRNGMAAAQIPLGVFSNVNDKDSLIKLSEEAITKNFFKIVGVEDLDVER</sequence>
<dbReference type="EMBL" id="RXIF01000012">
    <property type="protein sequence ID" value="RZN63936.1"/>
    <property type="molecule type" value="Genomic_DNA"/>
</dbReference>
<name>A0A520KQY8_METT2</name>
<accession>A0A520KQY8</accession>
<protein>
    <recommendedName>
        <fullName evidence="1">RCK N-terminal domain-containing protein</fullName>
    </recommendedName>
</protein>
<dbReference type="GO" id="GO:0006813">
    <property type="term" value="P:potassium ion transport"/>
    <property type="evidence" value="ECO:0007669"/>
    <property type="project" value="InterPro"/>
</dbReference>
<proteinExistence type="predicted"/>
<dbReference type="Pfam" id="PF01368">
    <property type="entry name" value="DHH"/>
    <property type="match status" value="1"/>
</dbReference>
<evidence type="ECO:0000313" key="2">
    <source>
        <dbReference type="EMBL" id="RZN63936.1"/>
    </source>
</evidence>
<organism evidence="2 3">
    <name type="scientific">Methanoliparum thermophilum</name>
    <dbReference type="NCBI Taxonomy" id="2491083"/>
    <lineage>
        <taxon>Archaea</taxon>
        <taxon>Methanobacteriati</taxon>
        <taxon>Methanobacteriota</taxon>
        <taxon>Candidatus Methanoliparia</taxon>
        <taxon>Candidatus Methanoliparales</taxon>
        <taxon>Candidatus Methanoliparaceae</taxon>
        <taxon>Candidatus Methanoliparum</taxon>
    </lineage>
</organism>
<dbReference type="Gene3D" id="3.40.50.720">
    <property type="entry name" value="NAD(P)-binding Rossmann-like Domain"/>
    <property type="match status" value="1"/>
</dbReference>
<dbReference type="InterPro" id="IPR001667">
    <property type="entry name" value="DDH_dom"/>
</dbReference>
<dbReference type="InterPro" id="IPR003156">
    <property type="entry name" value="DHHA1_dom"/>
</dbReference>
<dbReference type="SUPFAM" id="SSF64182">
    <property type="entry name" value="DHH phosphoesterases"/>
    <property type="match status" value="1"/>
</dbReference>